<keyword evidence="1" id="KW-0472">Membrane</keyword>
<dbReference type="Proteomes" id="UP000179219">
    <property type="component" value="Unassembled WGS sequence"/>
</dbReference>
<accession>A0A1F7X2R7</accession>
<gene>
    <name evidence="2" type="ORF">A2159_01290</name>
</gene>
<name>A0A1F7X2R7_9BACT</name>
<protein>
    <recommendedName>
        <fullName evidence="4">DUF4012 domain-containing protein</fullName>
    </recommendedName>
</protein>
<feature type="transmembrane region" description="Helical" evidence="1">
    <location>
        <begin position="44"/>
        <end position="69"/>
    </location>
</feature>
<evidence type="ECO:0000256" key="1">
    <source>
        <dbReference type="SAM" id="Phobius"/>
    </source>
</evidence>
<dbReference type="EMBL" id="MGFP01000043">
    <property type="protein sequence ID" value="OGM08605.1"/>
    <property type="molecule type" value="Genomic_DNA"/>
</dbReference>
<dbReference type="Pfam" id="PF13196">
    <property type="entry name" value="DUF4012"/>
    <property type="match status" value="1"/>
</dbReference>
<keyword evidence="1" id="KW-0812">Transmembrane</keyword>
<proteinExistence type="predicted"/>
<dbReference type="InterPro" id="IPR025101">
    <property type="entry name" value="DUF4012"/>
</dbReference>
<evidence type="ECO:0008006" key="4">
    <source>
        <dbReference type="Google" id="ProtNLM"/>
    </source>
</evidence>
<comment type="caution">
    <text evidence="2">The sequence shown here is derived from an EMBL/GenBank/DDBJ whole genome shotgun (WGS) entry which is preliminary data.</text>
</comment>
<evidence type="ECO:0000313" key="3">
    <source>
        <dbReference type="Proteomes" id="UP000179219"/>
    </source>
</evidence>
<organism evidence="2 3">
    <name type="scientific">Candidatus Woesebacteria bacterium RBG_13_34_9</name>
    <dbReference type="NCBI Taxonomy" id="1802477"/>
    <lineage>
        <taxon>Bacteria</taxon>
        <taxon>Candidatus Woeseibacteriota</taxon>
    </lineage>
</organism>
<sequence length="664" mass="75755">MNIQESNSVLIPKIKPVVEEIEKVDLVKVKPKFGIKAFMKNKKIYAFFFLVILLSFFITYFGLSFLNFYRKTIKVKNDVSTLKQSLIDQDLNKAEENLNILTASYQEFKSAYKPFRAFNKVPYFGYYFNDFEHLLNAGNYSLESGKILISTAKPYADIIGLNNSSQQKSEQTTQDRIDFVIKTIPDLIPKVDELSNKVSLISTELSGINPQKYPEKFKGFEIRTNIKNGLEILVSLDEMLKNAKPLLESAPYLLGVNDERTYMVLFQNDKELRPTGGFITAYSIAKVINGRFDPVLSSDIYNLDNNYKPKITAPDEIVKYIKGPYLLSKKWKLRDMNWSPDFSESMKIFSQESQTAGIPKVDGIIAVDTYVLVYLLDAIGPIQVPGYGEFSTKITPECNCPQVIYNLESFADIEGPIVWSENEPDKIVYAPENYDNRKKIIGPLMNSILSNALGQPADKMPLLFDAILRSFTEKHALFYFFDDKTQNAISSFGIGGTIKKEYSGDYLSIIDANLGGRKSNLYVTQEISQEIEVSNDGSVVKILNITYKNPEKYDGWLNSVLPNWVRIYVPKGSEILEVNGLEDRKDSYEEFDKTVFAGFFELRPQGISNVKVKYKLPFKVSDEYRLFIQKQPGTDMPLYQIKINGNEDEFFLKTDQEIISKIGK</sequence>
<dbReference type="AlphaFoldDB" id="A0A1F7X2R7"/>
<keyword evidence="1" id="KW-1133">Transmembrane helix</keyword>
<evidence type="ECO:0000313" key="2">
    <source>
        <dbReference type="EMBL" id="OGM08605.1"/>
    </source>
</evidence>
<reference evidence="2 3" key="1">
    <citation type="journal article" date="2016" name="Nat. Commun.">
        <title>Thousands of microbial genomes shed light on interconnected biogeochemical processes in an aquifer system.</title>
        <authorList>
            <person name="Anantharaman K."/>
            <person name="Brown C.T."/>
            <person name="Hug L.A."/>
            <person name="Sharon I."/>
            <person name="Castelle C.J."/>
            <person name="Probst A.J."/>
            <person name="Thomas B.C."/>
            <person name="Singh A."/>
            <person name="Wilkins M.J."/>
            <person name="Karaoz U."/>
            <person name="Brodie E.L."/>
            <person name="Williams K.H."/>
            <person name="Hubbard S.S."/>
            <person name="Banfield J.F."/>
        </authorList>
    </citation>
    <scope>NUCLEOTIDE SEQUENCE [LARGE SCALE GENOMIC DNA]</scope>
</reference>